<evidence type="ECO:0000256" key="4">
    <source>
        <dbReference type="ARBA" id="ARBA00022692"/>
    </source>
</evidence>
<evidence type="ECO:0000256" key="7">
    <source>
        <dbReference type="ARBA" id="ARBA00022842"/>
    </source>
</evidence>
<feature type="domain" description="P-type ATPase A" evidence="11">
    <location>
        <begin position="2"/>
        <end position="72"/>
    </location>
</feature>
<evidence type="ECO:0000256" key="6">
    <source>
        <dbReference type="ARBA" id="ARBA00022840"/>
    </source>
</evidence>
<comment type="subcellular location">
    <subcellularLocation>
        <location evidence="1">Endomembrane system</location>
        <topology evidence="1">Multi-pass membrane protein</topology>
    </subcellularLocation>
</comment>
<keyword evidence="9" id="KW-1133">Transmembrane helix</keyword>
<evidence type="ECO:0000256" key="2">
    <source>
        <dbReference type="ARBA" id="ARBA00012790"/>
    </source>
</evidence>
<keyword evidence="3" id="KW-0597">Phosphoprotein</keyword>
<keyword evidence="4" id="KW-0812">Transmembrane</keyword>
<protein>
    <recommendedName>
        <fullName evidence="2">P-type Ca(2+) transporter</fullName>
        <ecNumber evidence="2">7.2.2.10</ecNumber>
    </recommendedName>
</protein>
<dbReference type="Pfam" id="PF00122">
    <property type="entry name" value="E1-E2_ATPase"/>
    <property type="match status" value="1"/>
</dbReference>
<keyword evidence="10" id="KW-0472">Membrane</keyword>
<sequence>EYEPEIAKVVRQNRPGQIQRIKARELVPGDIVEVAVGDKVPADIRITTIHSTTLRVDQSLLTGESVSVIKHTDPVPDPRA</sequence>
<name>A0A8S2YDV6_9BILA</name>
<evidence type="ECO:0000313" key="13">
    <source>
        <dbReference type="Proteomes" id="UP000681720"/>
    </source>
</evidence>
<evidence type="ECO:0000256" key="1">
    <source>
        <dbReference type="ARBA" id="ARBA00004127"/>
    </source>
</evidence>
<dbReference type="EC" id="7.2.2.10" evidence="2"/>
<dbReference type="FunFam" id="2.70.150.10:FF:000160">
    <property type="entry name" value="Sarcoplasmic/endoplasmic reticulum calcium ATPase 1"/>
    <property type="match status" value="1"/>
</dbReference>
<organism evidence="12 13">
    <name type="scientific">Rotaria magnacalcarata</name>
    <dbReference type="NCBI Taxonomy" id="392030"/>
    <lineage>
        <taxon>Eukaryota</taxon>
        <taxon>Metazoa</taxon>
        <taxon>Spiralia</taxon>
        <taxon>Gnathifera</taxon>
        <taxon>Rotifera</taxon>
        <taxon>Eurotatoria</taxon>
        <taxon>Bdelloidea</taxon>
        <taxon>Philodinida</taxon>
        <taxon>Philodinidae</taxon>
        <taxon>Rotaria</taxon>
    </lineage>
</organism>
<accession>A0A8S2YDV6</accession>
<evidence type="ECO:0000256" key="8">
    <source>
        <dbReference type="ARBA" id="ARBA00022967"/>
    </source>
</evidence>
<keyword evidence="7" id="KW-0460">Magnesium</keyword>
<dbReference type="GO" id="GO:0012505">
    <property type="term" value="C:endomembrane system"/>
    <property type="evidence" value="ECO:0007669"/>
    <property type="project" value="UniProtKB-SubCell"/>
</dbReference>
<dbReference type="SUPFAM" id="SSF81653">
    <property type="entry name" value="Calcium ATPase, transduction domain A"/>
    <property type="match status" value="1"/>
</dbReference>
<dbReference type="InterPro" id="IPR059000">
    <property type="entry name" value="ATPase_P-type_domA"/>
</dbReference>
<dbReference type="GO" id="GO:0005524">
    <property type="term" value="F:ATP binding"/>
    <property type="evidence" value="ECO:0007669"/>
    <property type="project" value="UniProtKB-KW"/>
</dbReference>
<keyword evidence="8" id="KW-1278">Translocase</keyword>
<dbReference type="AlphaFoldDB" id="A0A8S2YDV6"/>
<dbReference type="Gene3D" id="2.70.150.10">
    <property type="entry name" value="Calcium-transporting ATPase, cytoplasmic transduction domain A"/>
    <property type="match status" value="1"/>
</dbReference>
<keyword evidence="6" id="KW-0067">ATP-binding</keyword>
<reference evidence="12" key="1">
    <citation type="submission" date="2021-02" db="EMBL/GenBank/DDBJ databases">
        <authorList>
            <person name="Nowell W R."/>
        </authorList>
    </citation>
    <scope>NUCLEOTIDE SEQUENCE</scope>
</reference>
<gene>
    <name evidence="12" type="ORF">GIL414_LOCUS36923</name>
</gene>
<evidence type="ECO:0000256" key="9">
    <source>
        <dbReference type="ARBA" id="ARBA00022989"/>
    </source>
</evidence>
<evidence type="ECO:0000256" key="3">
    <source>
        <dbReference type="ARBA" id="ARBA00022553"/>
    </source>
</evidence>
<proteinExistence type="predicted"/>
<feature type="non-terminal residue" evidence="12">
    <location>
        <position position="80"/>
    </location>
</feature>
<dbReference type="Proteomes" id="UP000681720">
    <property type="component" value="Unassembled WGS sequence"/>
</dbReference>
<evidence type="ECO:0000313" key="12">
    <source>
        <dbReference type="EMBL" id="CAF4553154.1"/>
    </source>
</evidence>
<keyword evidence="5" id="KW-0547">Nucleotide-binding</keyword>
<comment type="caution">
    <text evidence="12">The sequence shown here is derived from an EMBL/GenBank/DDBJ whole genome shotgun (WGS) entry which is preliminary data.</text>
</comment>
<evidence type="ECO:0000259" key="11">
    <source>
        <dbReference type="Pfam" id="PF00122"/>
    </source>
</evidence>
<evidence type="ECO:0000256" key="10">
    <source>
        <dbReference type="ARBA" id="ARBA00023136"/>
    </source>
</evidence>
<dbReference type="EMBL" id="CAJOBJ010093365">
    <property type="protein sequence ID" value="CAF4553154.1"/>
    <property type="molecule type" value="Genomic_DNA"/>
</dbReference>
<dbReference type="InterPro" id="IPR008250">
    <property type="entry name" value="ATPase_P-typ_transduc_dom_A_sf"/>
</dbReference>
<dbReference type="GO" id="GO:0005388">
    <property type="term" value="F:P-type calcium transporter activity"/>
    <property type="evidence" value="ECO:0007669"/>
    <property type="project" value="UniProtKB-EC"/>
</dbReference>
<feature type="non-terminal residue" evidence="12">
    <location>
        <position position="1"/>
    </location>
</feature>
<dbReference type="PANTHER" id="PTHR42861">
    <property type="entry name" value="CALCIUM-TRANSPORTING ATPASE"/>
    <property type="match status" value="1"/>
</dbReference>
<evidence type="ECO:0000256" key="5">
    <source>
        <dbReference type="ARBA" id="ARBA00022741"/>
    </source>
</evidence>